<feature type="compositionally biased region" description="Basic and acidic residues" evidence="1">
    <location>
        <begin position="75"/>
        <end position="84"/>
    </location>
</feature>
<accession>A0A5N5EW39</accession>
<protein>
    <submittedName>
        <fullName evidence="2">Uncharacterized protein</fullName>
    </submittedName>
</protein>
<reference evidence="3" key="2">
    <citation type="submission" date="2019-10" db="EMBL/GenBank/DDBJ databases">
        <title>A de novo genome assembly of a pear dwarfing rootstock.</title>
        <authorList>
            <person name="Wang F."/>
            <person name="Wang J."/>
            <person name="Li S."/>
            <person name="Zhang Y."/>
            <person name="Fang M."/>
            <person name="Ma L."/>
            <person name="Zhao Y."/>
            <person name="Jiang S."/>
        </authorList>
    </citation>
    <scope>NUCLEOTIDE SEQUENCE [LARGE SCALE GENOMIC DNA]</scope>
</reference>
<evidence type="ECO:0000313" key="3">
    <source>
        <dbReference type="Proteomes" id="UP000327157"/>
    </source>
</evidence>
<proteinExistence type="predicted"/>
<sequence>MSTYAVRIDPMDRFRCSSVTALTLDCIPSVKRRVPSSPAFRARAPCISVPSSPTVNPAPAASEPTPQLNQPPIVRQDRIRNGQR</sequence>
<feature type="region of interest" description="Disordered" evidence="1">
    <location>
        <begin position="46"/>
        <end position="84"/>
    </location>
</feature>
<comment type="caution">
    <text evidence="2">The sequence shown here is derived from an EMBL/GenBank/DDBJ whole genome shotgun (WGS) entry which is preliminary data.</text>
</comment>
<name>A0A5N5EW39_9ROSA</name>
<evidence type="ECO:0000313" key="2">
    <source>
        <dbReference type="EMBL" id="KAB2594977.1"/>
    </source>
</evidence>
<evidence type="ECO:0000256" key="1">
    <source>
        <dbReference type="SAM" id="MobiDB-lite"/>
    </source>
</evidence>
<dbReference type="EMBL" id="SMOL01000781">
    <property type="protein sequence ID" value="KAB2594977.1"/>
    <property type="molecule type" value="Genomic_DNA"/>
</dbReference>
<dbReference type="AlphaFoldDB" id="A0A5N5EW39"/>
<gene>
    <name evidence="2" type="ORF">D8674_030427</name>
</gene>
<dbReference type="Proteomes" id="UP000327157">
    <property type="component" value="Chromosome 7"/>
</dbReference>
<reference evidence="2 3" key="3">
    <citation type="submission" date="2019-11" db="EMBL/GenBank/DDBJ databases">
        <title>A de novo genome assembly of a pear dwarfing rootstock.</title>
        <authorList>
            <person name="Wang F."/>
            <person name="Wang J."/>
            <person name="Li S."/>
            <person name="Zhang Y."/>
            <person name="Fang M."/>
            <person name="Ma L."/>
            <person name="Zhao Y."/>
            <person name="Jiang S."/>
        </authorList>
    </citation>
    <scope>NUCLEOTIDE SEQUENCE [LARGE SCALE GENOMIC DNA]</scope>
    <source>
        <strain evidence="2">S2</strain>
        <tissue evidence="2">Leaf</tissue>
    </source>
</reference>
<keyword evidence="3" id="KW-1185">Reference proteome</keyword>
<organism evidence="2 3">
    <name type="scientific">Pyrus ussuriensis x Pyrus communis</name>
    <dbReference type="NCBI Taxonomy" id="2448454"/>
    <lineage>
        <taxon>Eukaryota</taxon>
        <taxon>Viridiplantae</taxon>
        <taxon>Streptophyta</taxon>
        <taxon>Embryophyta</taxon>
        <taxon>Tracheophyta</taxon>
        <taxon>Spermatophyta</taxon>
        <taxon>Magnoliopsida</taxon>
        <taxon>eudicotyledons</taxon>
        <taxon>Gunneridae</taxon>
        <taxon>Pentapetalae</taxon>
        <taxon>rosids</taxon>
        <taxon>fabids</taxon>
        <taxon>Rosales</taxon>
        <taxon>Rosaceae</taxon>
        <taxon>Amygdaloideae</taxon>
        <taxon>Maleae</taxon>
        <taxon>Pyrus</taxon>
    </lineage>
</organism>
<reference evidence="2 3" key="1">
    <citation type="submission" date="2019-09" db="EMBL/GenBank/DDBJ databases">
        <authorList>
            <person name="Ou C."/>
        </authorList>
    </citation>
    <scope>NUCLEOTIDE SEQUENCE [LARGE SCALE GENOMIC DNA]</scope>
    <source>
        <strain evidence="2">S2</strain>
        <tissue evidence="2">Leaf</tissue>
    </source>
</reference>
<dbReference type="OrthoDB" id="1159577at2759"/>